<dbReference type="PROSITE" id="PS51257">
    <property type="entry name" value="PROKAR_LIPOPROTEIN"/>
    <property type="match status" value="1"/>
</dbReference>
<gene>
    <name evidence="2" type="ORF">LZC95_12125</name>
</gene>
<dbReference type="Proteomes" id="UP001379533">
    <property type="component" value="Chromosome"/>
</dbReference>
<proteinExistence type="predicted"/>
<dbReference type="RefSeq" id="WP_394848200.1">
    <property type="nucleotide sequence ID" value="NZ_CP089982.1"/>
</dbReference>
<accession>A0ABZ2KFX6</accession>
<protein>
    <submittedName>
        <fullName evidence="2">Uncharacterized protein</fullName>
    </submittedName>
</protein>
<dbReference type="Gene3D" id="2.120.10.80">
    <property type="entry name" value="Kelch-type beta propeller"/>
    <property type="match status" value="1"/>
</dbReference>
<feature type="chain" id="PRO_5046528197" evidence="1">
    <location>
        <begin position="23"/>
        <end position="397"/>
    </location>
</feature>
<keyword evidence="3" id="KW-1185">Reference proteome</keyword>
<name>A0ABZ2KFX6_9BACT</name>
<evidence type="ECO:0000256" key="1">
    <source>
        <dbReference type="SAM" id="SignalP"/>
    </source>
</evidence>
<feature type="signal peptide" evidence="1">
    <location>
        <begin position="1"/>
        <end position="22"/>
    </location>
</feature>
<keyword evidence="1" id="KW-0732">Signal</keyword>
<dbReference type="EMBL" id="CP089982">
    <property type="protein sequence ID" value="WXA97578.1"/>
    <property type="molecule type" value="Genomic_DNA"/>
</dbReference>
<evidence type="ECO:0000313" key="3">
    <source>
        <dbReference type="Proteomes" id="UP001379533"/>
    </source>
</evidence>
<organism evidence="2 3">
    <name type="scientific">Pendulispora brunnea</name>
    <dbReference type="NCBI Taxonomy" id="2905690"/>
    <lineage>
        <taxon>Bacteria</taxon>
        <taxon>Pseudomonadati</taxon>
        <taxon>Myxococcota</taxon>
        <taxon>Myxococcia</taxon>
        <taxon>Myxococcales</taxon>
        <taxon>Sorangiineae</taxon>
        <taxon>Pendulisporaceae</taxon>
        <taxon>Pendulispora</taxon>
    </lineage>
</organism>
<dbReference type="InterPro" id="IPR015915">
    <property type="entry name" value="Kelch-typ_b-propeller"/>
</dbReference>
<sequence>MHRVTVTRGVVAAASLVLSVLAACSLTVSPGDYAQGGTSDAAAPRPPVPAGGARVLLLAGQRKAVGTADLDWSIEETMAGIIESDGTVGQFLYDRAPPIETSDYSQATIDNGRLLITAFVRGRFRGQPTPPRLAFAPIDTGSGAITRDWSMVEMDASAVPSQSSVSLVRPTMLVASGGVEPATLEDGGPTTVLSAKVLAASVDLDGRKAAWAPLEGALSGARSGARSFVHKDFLYVIGGRVEGGALSDVVDVTRLGADGKPGAFTAATKLPVAMGIPEVISAAGKLFVVGGLTSGDRVTAKVFAAPINEADGTLGPWVEGPAMPAALALGAVAFHGNRLYYFGGIAQTLNDAGAVADQNPTDGIYALDVAADGTLGTWRPVGKLPAPRGGLAAVVLP</sequence>
<dbReference type="SUPFAM" id="SSF117281">
    <property type="entry name" value="Kelch motif"/>
    <property type="match status" value="1"/>
</dbReference>
<evidence type="ECO:0000313" key="2">
    <source>
        <dbReference type="EMBL" id="WXA97578.1"/>
    </source>
</evidence>
<reference evidence="2 3" key="1">
    <citation type="submission" date="2021-12" db="EMBL/GenBank/DDBJ databases">
        <title>Discovery of the Pendulisporaceae a myxobacterial family with distinct sporulation behavior and unique specialized metabolism.</title>
        <authorList>
            <person name="Garcia R."/>
            <person name="Popoff A."/>
            <person name="Bader C.D."/>
            <person name="Loehr J."/>
            <person name="Walesch S."/>
            <person name="Walt C."/>
            <person name="Boldt J."/>
            <person name="Bunk B."/>
            <person name="Haeckl F.J.F.P.J."/>
            <person name="Gunesch A.P."/>
            <person name="Birkelbach J."/>
            <person name="Nuebel U."/>
            <person name="Pietschmann T."/>
            <person name="Bach T."/>
            <person name="Mueller R."/>
        </authorList>
    </citation>
    <scope>NUCLEOTIDE SEQUENCE [LARGE SCALE GENOMIC DNA]</scope>
    <source>
        <strain evidence="2 3">MSr12523</strain>
    </source>
</reference>